<sequence length="180" mass="20415">MATLGIPYFLEDRTGLLTGSDFVDVHDRMRLSVRCSLRDAAHTAYMIYDMTYPSNAQPAAALDYPSNNGLGSIMIHGRGSWQMNQYLVKLSPFGSSRNRKFTASDGQEYRWSWRTRDGFEWVCLNASGYLVAYYNLKIPGEPHYQSSSGCMFTVDESYPHLAVELLASLLIMRHIAEHNL</sequence>
<comment type="caution">
    <text evidence="1">The sequence shown here is derived from an EMBL/GenBank/DDBJ whole genome shotgun (WGS) entry which is preliminary data.</text>
</comment>
<proteinExistence type="predicted"/>
<organism evidence="1 2">
    <name type="scientific">Dentipellis fragilis</name>
    <dbReference type="NCBI Taxonomy" id="205917"/>
    <lineage>
        <taxon>Eukaryota</taxon>
        <taxon>Fungi</taxon>
        <taxon>Dikarya</taxon>
        <taxon>Basidiomycota</taxon>
        <taxon>Agaricomycotina</taxon>
        <taxon>Agaricomycetes</taxon>
        <taxon>Russulales</taxon>
        <taxon>Hericiaceae</taxon>
        <taxon>Dentipellis</taxon>
    </lineage>
</organism>
<evidence type="ECO:0000313" key="2">
    <source>
        <dbReference type="Proteomes" id="UP000298327"/>
    </source>
</evidence>
<gene>
    <name evidence="1" type="ORF">EVG20_g4658</name>
</gene>
<dbReference type="OrthoDB" id="3242031at2759"/>
<reference evidence="1 2" key="1">
    <citation type="submission" date="2019-02" db="EMBL/GenBank/DDBJ databases">
        <title>Genome sequencing of the rare red list fungi Dentipellis fragilis.</title>
        <authorList>
            <person name="Buettner E."/>
            <person name="Kellner H."/>
        </authorList>
    </citation>
    <scope>NUCLEOTIDE SEQUENCE [LARGE SCALE GENOMIC DNA]</scope>
    <source>
        <strain evidence="1 2">DSM 105465</strain>
    </source>
</reference>
<evidence type="ECO:0000313" key="1">
    <source>
        <dbReference type="EMBL" id="TFY66434.1"/>
    </source>
</evidence>
<dbReference type="Proteomes" id="UP000298327">
    <property type="component" value="Unassembled WGS sequence"/>
</dbReference>
<dbReference type="AlphaFoldDB" id="A0A4Y9YVH1"/>
<protein>
    <submittedName>
        <fullName evidence="1">Uncharacterized protein</fullName>
    </submittedName>
</protein>
<dbReference type="EMBL" id="SEOQ01000248">
    <property type="protein sequence ID" value="TFY66434.1"/>
    <property type="molecule type" value="Genomic_DNA"/>
</dbReference>
<keyword evidence="2" id="KW-1185">Reference proteome</keyword>
<accession>A0A4Y9YVH1</accession>
<name>A0A4Y9YVH1_9AGAM</name>